<sequence length="166" mass="18205">MLPTGIHKDEMSGLLREVCDSIRGRSLDGTLESHLNREFGVGTQSYARMVSLLKIGVEEGWAAYVEIEGADYRRGRIAEPSPETAGMSIESGLLRDVKGQYHCHTNGEINMIIPLEEGAQFCGHGAGWCVFPPLSEHFPTVTRKALILYFLPGGAIEYRTPPADQG</sequence>
<evidence type="ECO:0008006" key="5">
    <source>
        <dbReference type="Google" id="ProtNLM"/>
    </source>
</evidence>
<dbReference type="Proteomes" id="UP000077961">
    <property type="component" value="Unassembled WGS sequence"/>
</dbReference>
<dbReference type="EMBL" id="LXKA01000276">
    <property type="protein sequence ID" value="OAJ59327.1"/>
    <property type="molecule type" value="Genomic_DNA"/>
</dbReference>
<dbReference type="RefSeq" id="WP_064266044.1">
    <property type="nucleotide sequence ID" value="NZ_LXJZ01000070.1"/>
</dbReference>
<dbReference type="InterPro" id="IPR032345">
    <property type="entry name" value="PnbB"/>
</dbReference>
<keyword evidence="3" id="KW-1185">Reference proteome</keyword>
<dbReference type="EMBL" id="LXJZ01000070">
    <property type="protein sequence ID" value="OAJ61966.1"/>
    <property type="molecule type" value="Genomic_DNA"/>
</dbReference>
<organism evidence="1 4">
    <name type="scientific">Paraburkholderia ginsengiterrae</name>
    <dbReference type="NCBI Taxonomy" id="1462993"/>
    <lineage>
        <taxon>Bacteria</taxon>
        <taxon>Pseudomonadati</taxon>
        <taxon>Pseudomonadota</taxon>
        <taxon>Betaproteobacteria</taxon>
        <taxon>Burkholderiales</taxon>
        <taxon>Burkholderiaceae</taxon>
        <taxon>Paraburkholderia</taxon>
    </lineage>
</organism>
<gene>
    <name evidence="2" type="ORF">A6V36_22850</name>
    <name evidence="1" type="ORF">A6V37_27560</name>
</gene>
<dbReference type="OrthoDB" id="4467772at2"/>
<evidence type="ECO:0000313" key="3">
    <source>
        <dbReference type="Proteomes" id="UP000077961"/>
    </source>
</evidence>
<dbReference type="STRING" id="1462993.A6V36_22850"/>
<evidence type="ECO:0000313" key="1">
    <source>
        <dbReference type="EMBL" id="OAJ59327.1"/>
    </source>
</evidence>
<accession>A0A1A9N6I6</accession>
<evidence type="ECO:0000313" key="2">
    <source>
        <dbReference type="EMBL" id="OAJ61966.1"/>
    </source>
</evidence>
<dbReference type="AlphaFoldDB" id="A0A1A9N6I6"/>
<dbReference type="Pfam" id="PF16155">
    <property type="entry name" value="PnbB"/>
    <property type="match status" value="1"/>
</dbReference>
<name>A0A1A9N6I6_9BURK</name>
<evidence type="ECO:0000313" key="4">
    <source>
        <dbReference type="Proteomes" id="UP000078116"/>
    </source>
</evidence>
<proteinExistence type="predicted"/>
<reference evidence="3 4" key="1">
    <citation type="submission" date="2016-04" db="EMBL/GenBank/DDBJ databases">
        <title>Reclassification of Paraburkholderia panaciterrae (Farh et al. 2015) Dobritsa &amp; Samadpour 2016 as a later homotypic synonym of Paraburkholderia ginsengiterrae (Farh et al. 2015) Dobritsa &amp; Samadpour 2016.</title>
        <authorList>
            <person name="Dobritsa A.P."/>
            <person name="Kutumbaka K."/>
            <person name="Samadpour M."/>
        </authorList>
    </citation>
    <scope>NUCLEOTIDE SEQUENCE [LARGE SCALE GENOMIC DNA]</scope>
    <source>
        <strain evidence="1 4">DCY85</strain>
        <strain evidence="2 3">DCY85-1</strain>
    </source>
</reference>
<protein>
    <recommendedName>
        <fullName evidence="5">DUF4863 domain-containing protein</fullName>
    </recommendedName>
</protein>
<comment type="caution">
    <text evidence="1">The sequence shown here is derived from an EMBL/GenBank/DDBJ whole genome shotgun (WGS) entry which is preliminary data.</text>
</comment>
<dbReference type="Proteomes" id="UP000078116">
    <property type="component" value="Unassembled WGS sequence"/>
</dbReference>